<dbReference type="Proteomes" id="UP000190105">
    <property type="component" value="Unassembled WGS sequence"/>
</dbReference>
<dbReference type="SUPFAM" id="SSF47090">
    <property type="entry name" value="PGBD-like"/>
    <property type="match status" value="1"/>
</dbReference>
<dbReference type="InterPro" id="IPR038063">
    <property type="entry name" value="Transpep_catalytic_dom"/>
</dbReference>
<dbReference type="InterPro" id="IPR050979">
    <property type="entry name" value="LD-transpeptidase"/>
</dbReference>
<keyword evidence="8 9" id="KW-0961">Cell wall biogenesis/degradation</keyword>
<dbReference type="PANTHER" id="PTHR30582">
    <property type="entry name" value="L,D-TRANSPEPTIDASE"/>
    <property type="match status" value="1"/>
</dbReference>
<keyword evidence="3" id="KW-0328">Glycosyltransferase</keyword>
<feature type="domain" description="L,D-TPase catalytic" evidence="11">
    <location>
        <begin position="47"/>
        <end position="152"/>
    </location>
</feature>
<organism evidence="12 13">
    <name type="scientific">Caloramator quimbayensis</name>
    <dbReference type="NCBI Taxonomy" id="1147123"/>
    <lineage>
        <taxon>Bacteria</taxon>
        <taxon>Bacillati</taxon>
        <taxon>Bacillota</taxon>
        <taxon>Clostridia</taxon>
        <taxon>Eubacteriales</taxon>
        <taxon>Clostridiaceae</taxon>
        <taxon>Caloramator</taxon>
    </lineage>
</organism>
<dbReference type="InterPro" id="IPR036365">
    <property type="entry name" value="PGBD-like_sf"/>
</dbReference>
<protein>
    <submittedName>
        <fullName evidence="12">L,D-transpeptidase catalytic domain</fullName>
    </submittedName>
</protein>
<dbReference type="EMBL" id="FUYH01000003">
    <property type="protein sequence ID" value="SKA79415.1"/>
    <property type="molecule type" value="Genomic_DNA"/>
</dbReference>
<gene>
    <name evidence="12" type="ORF">SAMN05443428_10357</name>
</gene>
<evidence type="ECO:0000313" key="12">
    <source>
        <dbReference type="EMBL" id="SKA79415.1"/>
    </source>
</evidence>
<dbReference type="InterPro" id="IPR005490">
    <property type="entry name" value="LD_TPept_cat_dom"/>
</dbReference>
<evidence type="ECO:0000256" key="1">
    <source>
        <dbReference type="ARBA" id="ARBA00004752"/>
    </source>
</evidence>
<dbReference type="OrthoDB" id="9787225at2"/>
<dbReference type="InterPro" id="IPR036366">
    <property type="entry name" value="PGBDSf"/>
</dbReference>
<accession>A0A1T4WRB7</accession>
<evidence type="ECO:0000256" key="9">
    <source>
        <dbReference type="PROSITE-ProRule" id="PRU01373"/>
    </source>
</evidence>
<evidence type="ECO:0000259" key="11">
    <source>
        <dbReference type="PROSITE" id="PS52029"/>
    </source>
</evidence>
<keyword evidence="6 9" id="KW-0133">Cell shape</keyword>
<evidence type="ECO:0000256" key="3">
    <source>
        <dbReference type="ARBA" id="ARBA00022676"/>
    </source>
</evidence>
<dbReference type="GO" id="GO:0005576">
    <property type="term" value="C:extracellular region"/>
    <property type="evidence" value="ECO:0007669"/>
    <property type="project" value="TreeGrafter"/>
</dbReference>
<evidence type="ECO:0000256" key="10">
    <source>
        <dbReference type="SAM" id="Phobius"/>
    </source>
</evidence>
<dbReference type="GO" id="GO:0008360">
    <property type="term" value="P:regulation of cell shape"/>
    <property type="evidence" value="ECO:0007669"/>
    <property type="project" value="UniProtKB-UniRule"/>
</dbReference>
<comment type="similarity">
    <text evidence="2">Belongs to the YkuD family.</text>
</comment>
<keyword evidence="10" id="KW-0472">Membrane</keyword>
<dbReference type="AlphaFoldDB" id="A0A1T4WRB7"/>
<dbReference type="Gene3D" id="2.40.440.10">
    <property type="entry name" value="L,D-transpeptidase catalytic domain-like"/>
    <property type="match status" value="1"/>
</dbReference>
<evidence type="ECO:0000313" key="13">
    <source>
        <dbReference type="Proteomes" id="UP000190105"/>
    </source>
</evidence>
<dbReference type="InterPro" id="IPR002477">
    <property type="entry name" value="Peptidoglycan-bd-like"/>
</dbReference>
<dbReference type="SUPFAM" id="SSF141523">
    <property type="entry name" value="L,D-transpeptidase catalytic domain-like"/>
    <property type="match status" value="1"/>
</dbReference>
<dbReference type="CDD" id="cd16913">
    <property type="entry name" value="YkuD_like"/>
    <property type="match status" value="1"/>
</dbReference>
<dbReference type="STRING" id="1147123.SAMN05443428_10357"/>
<name>A0A1T4WRB7_9CLOT</name>
<evidence type="ECO:0000256" key="2">
    <source>
        <dbReference type="ARBA" id="ARBA00005992"/>
    </source>
</evidence>
<evidence type="ECO:0000256" key="6">
    <source>
        <dbReference type="ARBA" id="ARBA00022960"/>
    </source>
</evidence>
<dbReference type="Pfam" id="PF03734">
    <property type="entry name" value="YkuD"/>
    <property type="match status" value="1"/>
</dbReference>
<reference evidence="13" key="1">
    <citation type="submission" date="2017-02" db="EMBL/GenBank/DDBJ databases">
        <authorList>
            <person name="Varghese N."/>
            <person name="Submissions S."/>
        </authorList>
    </citation>
    <scope>NUCLEOTIDE SEQUENCE [LARGE SCALE GENOMIC DNA]</scope>
    <source>
        <strain evidence="13">USBA 833</strain>
    </source>
</reference>
<keyword evidence="13" id="KW-1185">Reference proteome</keyword>
<dbReference type="GO" id="GO:0016757">
    <property type="term" value="F:glycosyltransferase activity"/>
    <property type="evidence" value="ECO:0007669"/>
    <property type="project" value="UniProtKB-KW"/>
</dbReference>
<comment type="caution">
    <text evidence="9">Lacks conserved residue(s) required for the propagation of feature annotation.</text>
</comment>
<dbReference type="RefSeq" id="WP_078695526.1">
    <property type="nucleotide sequence ID" value="NZ_FUYH01000003.1"/>
</dbReference>
<evidence type="ECO:0000256" key="8">
    <source>
        <dbReference type="ARBA" id="ARBA00023316"/>
    </source>
</evidence>
<evidence type="ECO:0000256" key="4">
    <source>
        <dbReference type="ARBA" id="ARBA00022679"/>
    </source>
</evidence>
<keyword evidence="10" id="KW-0812">Transmembrane</keyword>
<keyword evidence="5" id="KW-0378">Hydrolase</keyword>
<keyword evidence="7 9" id="KW-0573">Peptidoglycan synthesis</keyword>
<feature type="transmembrane region" description="Helical" evidence="10">
    <location>
        <begin position="6"/>
        <end position="26"/>
    </location>
</feature>
<dbReference type="Gene3D" id="1.10.101.10">
    <property type="entry name" value="PGBD-like superfamily/PGBD"/>
    <property type="match status" value="1"/>
</dbReference>
<evidence type="ECO:0000256" key="7">
    <source>
        <dbReference type="ARBA" id="ARBA00022984"/>
    </source>
</evidence>
<dbReference type="GO" id="GO:0071555">
    <property type="term" value="P:cell wall organization"/>
    <property type="evidence" value="ECO:0007669"/>
    <property type="project" value="UniProtKB-UniRule"/>
</dbReference>
<dbReference type="Pfam" id="PF01471">
    <property type="entry name" value="PG_binding_1"/>
    <property type="match status" value="1"/>
</dbReference>
<dbReference type="PANTHER" id="PTHR30582:SF24">
    <property type="entry name" value="L,D-TRANSPEPTIDASE ERFK_SRFK-RELATED"/>
    <property type="match status" value="1"/>
</dbReference>
<dbReference type="GO" id="GO:0071972">
    <property type="term" value="F:peptidoglycan L,D-transpeptidase activity"/>
    <property type="evidence" value="ECO:0007669"/>
    <property type="project" value="TreeGrafter"/>
</dbReference>
<sequence>MRRVILLFVIISMCIIVAIAGTFTFLESDSVLKQKKSIEVLKPLKNNSLLIDERTGKLYLINEGKIIKSYAIKACKSASPLPEGNWAVALKHKYNKDNFLLINTGWGMYYIRGMNHPWNIKGYSTSGCISLKDSDMNEIYRNVEYGTEVKIIKTNNIFLKYRILNMGDKGYDVFEIQKKLKKLGFYKGEPNGIFDEKLKNAAHEFQRKNNLKVKDYIEYLFYNSLSRYIVY</sequence>
<keyword evidence="4" id="KW-0808">Transferase</keyword>
<dbReference type="UniPathway" id="UPA00219"/>
<proteinExistence type="inferred from homology"/>
<keyword evidence="10" id="KW-1133">Transmembrane helix</keyword>
<comment type="pathway">
    <text evidence="1 9">Cell wall biogenesis; peptidoglycan biosynthesis.</text>
</comment>
<evidence type="ECO:0000256" key="5">
    <source>
        <dbReference type="ARBA" id="ARBA00022801"/>
    </source>
</evidence>
<dbReference type="GO" id="GO:0018104">
    <property type="term" value="P:peptidoglycan-protein cross-linking"/>
    <property type="evidence" value="ECO:0007669"/>
    <property type="project" value="TreeGrafter"/>
</dbReference>
<dbReference type="PROSITE" id="PS52029">
    <property type="entry name" value="LD_TPASE"/>
    <property type="match status" value="1"/>
</dbReference>